<dbReference type="EMBL" id="LLXL01005682">
    <property type="protein sequence ID" value="PKK56412.1"/>
    <property type="molecule type" value="Genomic_DNA"/>
</dbReference>
<reference evidence="1 2" key="2">
    <citation type="submission" date="2017-10" db="EMBL/GenBank/DDBJ databases">
        <title>Extensive intraspecific genome diversity in a model arbuscular mycorrhizal fungus.</title>
        <authorList>
            <person name="Chen E.C.H."/>
            <person name="Morin E."/>
            <person name="Baudet D."/>
            <person name="Noel J."/>
            <person name="Ndikumana S."/>
            <person name="Charron P."/>
            <person name="St-Onge C."/>
            <person name="Giorgi J."/>
            <person name="Grigoriev I.V."/>
            <person name="Roux C."/>
            <person name="Martin F.M."/>
            <person name="Corradi N."/>
        </authorList>
    </citation>
    <scope>NUCLEOTIDE SEQUENCE [LARGE SCALE GENOMIC DNA]</scope>
    <source>
        <strain evidence="1 2">C2</strain>
    </source>
</reference>
<gene>
    <name evidence="1" type="ORF">RhiirC2_800077</name>
</gene>
<dbReference type="VEuPathDB" id="FungiDB:RhiirA1_542566"/>
<proteinExistence type="predicted"/>
<name>A0A2N1M437_9GLOM</name>
<organism evidence="1 2">
    <name type="scientific">Rhizophagus irregularis</name>
    <dbReference type="NCBI Taxonomy" id="588596"/>
    <lineage>
        <taxon>Eukaryota</taxon>
        <taxon>Fungi</taxon>
        <taxon>Fungi incertae sedis</taxon>
        <taxon>Mucoromycota</taxon>
        <taxon>Glomeromycotina</taxon>
        <taxon>Glomeromycetes</taxon>
        <taxon>Glomerales</taxon>
        <taxon>Glomeraceae</taxon>
        <taxon>Rhizophagus</taxon>
    </lineage>
</organism>
<reference evidence="1 2" key="1">
    <citation type="submission" date="2016-04" db="EMBL/GenBank/DDBJ databases">
        <title>Genome analyses suggest a sexual origin of heterokaryosis in a supposedly ancient asexual fungus.</title>
        <authorList>
            <person name="Ropars J."/>
            <person name="Sedzielewska K."/>
            <person name="Noel J."/>
            <person name="Charron P."/>
            <person name="Farinelli L."/>
            <person name="Marton T."/>
            <person name="Kruger M."/>
            <person name="Pelin A."/>
            <person name="Brachmann A."/>
            <person name="Corradi N."/>
        </authorList>
    </citation>
    <scope>NUCLEOTIDE SEQUENCE [LARGE SCALE GENOMIC DNA]</scope>
    <source>
        <strain evidence="1 2">C2</strain>
    </source>
</reference>
<sequence length="213" mass="25608">MTSVRPVNSDSDYDEFEIDGKIQKYKNTESFQILWQLVGVWQIDNKKILELGRWLFKHFQKLLGKNIQIICNRQHTCPTLRKCDPVCISAFKDIKNSYCICSECYELKGDHFHVKLNNKEMEYQKRILEIFLPLYFQYLNKNYSDKINTKLEEKDFEKFREIAGNKLYKHLKANQKYLPAGITKYIDVFPKFLKVFFERMFLQLESKKITRSN</sequence>
<dbReference type="VEuPathDB" id="FungiDB:FUN_006565"/>
<evidence type="ECO:0000313" key="2">
    <source>
        <dbReference type="Proteomes" id="UP000233469"/>
    </source>
</evidence>
<dbReference type="Proteomes" id="UP000233469">
    <property type="component" value="Unassembled WGS sequence"/>
</dbReference>
<evidence type="ECO:0000313" key="1">
    <source>
        <dbReference type="EMBL" id="PKK56412.1"/>
    </source>
</evidence>
<accession>A0A2N1M437</accession>
<comment type="caution">
    <text evidence="1">The sequence shown here is derived from an EMBL/GenBank/DDBJ whole genome shotgun (WGS) entry which is preliminary data.</text>
</comment>
<dbReference type="AlphaFoldDB" id="A0A2N1M437"/>
<protein>
    <submittedName>
        <fullName evidence="1">Uncharacterized protein</fullName>
    </submittedName>
</protein>